<feature type="region of interest" description="Disordered" evidence="1">
    <location>
        <begin position="66"/>
        <end position="103"/>
    </location>
</feature>
<dbReference type="AlphaFoldDB" id="A0A915D5R0"/>
<feature type="compositionally biased region" description="Polar residues" evidence="1">
    <location>
        <begin position="88"/>
        <end position="99"/>
    </location>
</feature>
<evidence type="ECO:0000313" key="3">
    <source>
        <dbReference type="WBParaSite" id="jg15682"/>
    </source>
</evidence>
<evidence type="ECO:0000256" key="1">
    <source>
        <dbReference type="SAM" id="MobiDB-lite"/>
    </source>
</evidence>
<proteinExistence type="predicted"/>
<organism evidence="2 3">
    <name type="scientific">Ditylenchus dipsaci</name>
    <dbReference type="NCBI Taxonomy" id="166011"/>
    <lineage>
        <taxon>Eukaryota</taxon>
        <taxon>Metazoa</taxon>
        <taxon>Ecdysozoa</taxon>
        <taxon>Nematoda</taxon>
        <taxon>Chromadorea</taxon>
        <taxon>Rhabditida</taxon>
        <taxon>Tylenchina</taxon>
        <taxon>Tylenchomorpha</taxon>
        <taxon>Sphaerularioidea</taxon>
        <taxon>Anguinidae</taxon>
        <taxon>Anguininae</taxon>
        <taxon>Ditylenchus</taxon>
    </lineage>
</organism>
<keyword evidence="2" id="KW-1185">Reference proteome</keyword>
<evidence type="ECO:0000313" key="2">
    <source>
        <dbReference type="Proteomes" id="UP000887574"/>
    </source>
</evidence>
<name>A0A915D5R0_9BILA</name>
<dbReference type="Proteomes" id="UP000887574">
    <property type="component" value="Unplaced"/>
</dbReference>
<dbReference type="WBParaSite" id="jg15682">
    <property type="protein sequence ID" value="jg15682"/>
    <property type="gene ID" value="jg15682"/>
</dbReference>
<sequence>MPSNTEQWKAIADQFWHRWNFPNTLGCLDGKHIAICKPNNSGSLHFNYKRSFSNVFMCLGDVQSQSEEAPPKKSNSFSSSGTKKSNRKATFQKSASIPSEQDYIARTKKDKKAAAEKNLSLQSKLENSFDLATKKFDLRTVRSIHQKKKTHRAPLAEIESSKVAEKDSPAVEVPPIDFAHQLNSSPGQRRRYLTSFSIAKTAVKTEVNGDTEGNYKGG</sequence>
<protein>
    <submittedName>
        <fullName evidence="3">DDE Tnp4 domain-containing protein</fullName>
    </submittedName>
</protein>
<reference evidence="3" key="1">
    <citation type="submission" date="2022-11" db="UniProtKB">
        <authorList>
            <consortium name="WormBaseParasite"/>
        </authorList>
    </citation>
    <scope>IDENTIFICATION</scope>
</reference>
<feature type="compositionally biased region" description="Low complexity" evidence="1">
    <location>
        <begin position="72"/>
        <end position="83"/>
    </location>
</feature>
<accession>A0A915D5R0</accession>